<dbReference type="InterPro" id="IPR015946">
    <property type="entry name" value="KH_dom-like_a/b"/>
</dbReference>
<dbReference type="RefSeq" id="WP_200487695.1">
    <property type="nucleotide sequence ID" value="NZ_JAEPIV010000050.1"/>
</dbReference>
<evidence type="ECO:0000313" key="2">
    <source>
        <dbReference type="EMBL" id="MBK4723322.1"/>
    </source>
</evidence>
<sequence>MPKPPSRIDEEKRYPGAVRTLRCRTVAEDRFQQRNHIRDLPDGSPDGGGGTPTPSEVLLAALGSCLSAGIHADAVARHIPVHRLELVVEAEIDSTAGWTLGNAEPGPIGFEAIRVTVHLDADAPRDVLAALVRHATLWSPVANTLHNPVHLDVALADSAPDTLPA</sequence>
<feature type="region of interest" description="Disordered" evidence="1">
    <location>
        <begin position="32"/>
        <end position="54"/>
    </location>
</feature>
<reference evidence="2 3" key="1">
    <citation type="submission" date="2021-01" db="EMBL/GenBank/DDBJ databases">
        <title>Azospirillum sp. YIM DDC1 draft genome.</title>
        <authorList>
            <person name="Wang Y.-X."/>
        </authorList>
    </citation>
    <scope>NUCLEOTIDE SEQUENCE [LARGE SCALE GENOMIC DNA]</scope>
    <source>
        <strain evidence="2 3">YIM DDC1</strain>
    </source>
</reference>
<dbReference type="InterPro" id="IPR052924">
    <property type="entry name" value="OsmC/Ohr_hydroprdx_reductase"/>
</dbReference>
<organism evidence="2 3">
    <name type="scientific">Azospirillum aestuarii</name>
    <dbReference type="NCBI Taxonomy" id="2802052"/>
    <lineage>
        <taxon>Bacteria</taxon>
        <taxon>Pseudomonadati</taxon>
        <taxon>Pseudomonadota</taxon>
        <taxon>Alphaproteobacteria</taxon>
        <taxon>Rhodospirillales</taxon>
        <taxon>Azospirillaceae</taxon>
        <taxon>Azospirillum</taxon>
    </lineage>
</organism>
<name>A0ABS1I8C9_9PROT</name>
<dbReference type="EMBL" id="JAEPIV010000050">
    <property type="protein sequence ID" value="MBK4723322.1"/>
    <property type="molecule type" value="Genomic_DNA"/>
</dbReference>
<comment type="caution">
    <text evidence="2">The sequence shown here is derived from an EMBL/GenBank/DDBJ whole genome shotgun (WGS) entry which is preliminary data.</text>
</comment>
<evidence type="ECO:0000256" key="1">
    <source>
        <dbReference type="SAM" id="MobiDB-lite"/>
    </source>
</evidence>
<dbReference type="PANTHER" id="PTHR35368:SF1">
    <property type="entry name" value="HYDROPEROXIDE REDUCTASE"/>
    <property type="match status" value="1"/>
</dbReference>
<protein>
    <submittedName>
        <fullName evidence="2">OsmC family protein</fullName>
    </submittedName>
</protein>
<dbReference type="Gene3D" id="3.30.300.20">
    <property type="match status" value="1"/>
</dbReference>
<proteinExistence type="predicted"/>
<keyword evidence="3" id="KW-1185">Reference proteome</keyword>
<dbReference type="Proteomes" id="UP000654452">
    <property type="component" value="Unassembled WGS sequence"/>
</dbReference>
<dbReference type="InterPro" id="IPR003718">
    <property type="entry name" value="OsmC/Ohr_fam"/>
</dbReference>
<accession>A0ABS1I8C9</accession>
<dbReference type="PANTHER" id="PTHR35368">
    <property type="entry name" value="HYDROPEROXIDE REDUCTASE"/>
    <property type="match status" value="1"/>
</dbReference>
<dbReference type="Pfam" id="PF02566">
    <property type="entry name" value="OsmC"/>
    <property type="match status" value="1"/>
</dbReference>
<dbReference type="SUPFAM" id="SSF82784">
    <property type="entry name" value="OsmC-like"/>
    <property type="match status" value="1"/>
</dbReference>
<feature type="compositionally biased region" description="Basic and acidic residues" evidence="1">
    <location>
        <begin position="32"/>
        <end position="41"/>
    </location>
</feature>
<dbReference type="InterPro" id="IPR036102">
    <property type="entry name" value="OsmC/Ohrsf"/>
</dbReference>
<gene>
    <name evidence="2" type="ORF">JJL56_31210</name>
</gene>
<evidence type="ECO:0000313" key="3">
    <source>
        <dbReference type="Proteomes" id="UP000654452"/>
    </source>
</evidence>